<evidence type="ECO:0000313" key="4">
    <source>
        <dbReference type="Proteomes" id="UP000789508"/>
    </source>
</evidence>
<protein>
    <submittedName>
        <fullName evidence="3">14297_t:CDS:1</fullName>
    </submittedName>
</protein>
<comment type="caution">
    <text evidence="3">The sequence shown here is derived from an EMBL/GenBank/DDBJ whole genome shotgun (WGS) entry which is preliminary data.</text>
</comment>
<dbReference type="Gene3D" id="3.40.50.150">
    <property type="entry name" value="Vaccinia Virus protein VP39"/>
    <property type="match status" value="1"/>
</dbReference>
<evidence type="ECO:0000256" key="1">
    <source>
        <dbReference type="SAM" id="MobiDB-lite"/>
    </source>
</evidence>
<reference evidence="3" key="1">
    <citation type="submission" date="2021-06" db="EMBL/GenBank/DDBJ databases">
        <authorList>
            <person name="Kallberg Y."/>
            <person name="Tangrot J."/>
            <person name="Rosling A."/>
        </authorList>
    </citation>
    <scope>NUCLEOTIDE SEQUENCE</scope>
    <source>
        <strain evidence="3">FL130A</strain>
    </source>
</reference>
<feature type="domain" description="Methyltransferase" evidence="2">
    <location>
        <begin position="91"/>
        <end position="182"/>
    </location>
</feature>
<feature type="region of interest" description="Disordered" evidence="1">
    <location>
        <begin position="1"/>
        <end position="33"/>
    </location>
</feature>
<dbReference type="PANTHER" id="PTHR43591:SF24">
    <property type="entry name" value="2-METHOXY-6-POLYPRENYL-1,4-BENZOQUINOL METHYLASE, MITOCHONDRIAL"/>
    <property type="match status" value="1"/>
</dbReference>
<dbReference type="EMBL" id="CAJVPS010003733">
    <property type="protein sequence ID" value="CAG8593729.1"/>
    <property type="molecule type" value="Genomic_DNA"/>
</dbReference>
<dbReference type="SUPFAM" id="SSF53335">
    <property type="entry name" value="S-adenosyl-L-methionine-dependent methyltransferases"/>
    <property type="match status" value="1"/>
</dbReference>
<dbReference type="OrthoDB" id="2013972at2759"/>
<dbReference type="Pfam" id="PF13649">
    <property type="entry name" value="Methyltransf_25"/>
    <property type="match status" value="1"/>
</dbReference>
<dbReference type="PANTHER" id="PTHR43591">
    <property type="entry name" value="METHYLTRANSFERASE"/>
    <property type="match status" value="1"/>
</dbReference>
<feature type="compositionally biased region" description="Low complexity" evidence="1">
    <location>
        <begin position="19"/>
        <end position="33"/>
    </location>
</feature>
<dbReference type="GO" id="GO:0008168">
    <property type="term" value="F:methyltransferase activity"/>
    <property type="evidence" value="ECO:0007669"/>
    <property type="project" value="TreeGrafter"/>
</dbReference>
<evidence type="ECO:0000313" key="3">
    <source>
        <dbReference type="EMBL" id="CAG8593729.1"/>
    </source>
</evidence>
<name>A0A9N9C792_9GLOM</name>
<dbReference type="CDD" id="cd02440">
    <property type="entry name" value="AdoMet_MTases"/>
    <property type="match status" value="1"/>
</dbReference>
<proteinExistence type="predicted"/>
<sequence length="313" mass="35901">MGNRQSKRRYFKPSAEGISSTSSDEYSSSSTDSSFRYVNGRKFYRDIPNVFPVDEKEAIRNEKKQTIARLVWQGNFSSPIEDLLKTGGLKILDVGCGPGTWIIEMAKTYPLCTFTGVDITPIYPLRKLPKNVDFIEANILDGIPLESGGFDFVVMHFLTGCFTSRQWESTIIQEVVRVMKSGAWFEWMEIGIIQNQGEITKKLSQAFLSAVKSQGMNPWLCVEFPKILDNSGMFINIRRGERQVTYSSAAGKCGELSKEVFFEVLQGLKKQSMEFMSITSHEYDRLLNMVLEEFEQYQTYNMYYRYCGQRIDD</sequence>
<dbReference type="InterPro" id="IPR029063">
    <property type="entry name" value="SAM-dependent_MTases_sf"/>
</dbReference>
<gene>
    <name evidence="3" type="ORF">ALEPTO_LOCUS7819</name>
</gene>
<dbReference type="InterPro" id="IPR041698">
    <property type="entry name" value="Methyltransf_25"/>
</dbReference>
<organism evidence="3 4">
    <name type="scientific">Ambispora leptoticha</name>
    <dbReference type="NCBI Taxonomy" id="144679"/>
    <lineage>
        <taxon>Eukaryota</taxon>
        <taxon>Fungi</taxon>
        <taxon>Fungi incertae sedis</taxon>
        <taxon>Mucoromycota</taxon>
        <taxon>Glomeromycotina</taxon>
        <taxon>Glomeromycetes</taxon>
        <taxon>Archaeosporales</taxon>
        <taxon>Ambisporaceae</taxon>
        <taxon>Ambispora</taxon>
    </lineage>
</organism>
<keyword evidence="4" id="KW-1185">Reference proteome</keyword>
<accession>A0A9N9C792</accession>
<dbReference type="AlphaFoldDB" id="A0A9N9C792"/>
<evidence type="ECO:0000259" key="2">
    <source>
        <dbReference type="Pfam" id="PF13649"/>
    </source>
</evidence>
<dbReference type="Proteomes" id="UP000789508">
    <property type="component" value="Unassembled WGS sequence"/>
</dbReference>
<feature type="compositionally biased region" description="Basic residues" evidence="1">
    <location>
        <begin position="1"/>
        <end position="11"/>
    </location>
</feature>